<protein>
    <submittedName>
        <fullName evidence="3">Putative translation initiation factor if-2</fullName>
    </submittedName>
</protein>
<keyword evidence="3" id="KW-0396">Initiation factor</keyword>
<sequence length="205" mass="22514">MAPTAQEKVSVDARGVLIMIVALAGIAALWVNEFRAADDGFDPSTYVYRSPQSPHKGHSREATREPPKPVLLSLEDCGKLAQDAVREYVQRHAAEPRDDSAEDSAPTDDDDEASKARDYEEASMTEEYRHGGSKAAARHAEAEDTSAQSEEEHEEAHAPELADSEEVKAKPRKSKPVAQTEKELPKTDRDAPKPAKKAKKTKRCP</sequence>
<dbReference type="EMBL" id="GEFM01001965">
    <property type="protein sequence ID" value="JAP73831.1"/>
    <property type="molecule type" value="mRNA"/>
</dbReference>
<feature type="compositionally biased region" description="Acidic residues" evidence="1">
    <location>
        <begin position="100"/>
        <end position="112"/>
    </location>
</feature>
<feature type="compositionally biased region" description="Basic and acidic residues" evidence="1">
    <location>
        <begin position="180"/>
        <end position="193"/>
    </location>
</feature>
<dbReference type="AlphaFoldDB" id="A0A131Y7D7"/>
<keyword evidence="2" id="KW-1133">Transmembrane helix</keyword>
<reference evidence="3" key="1">
    <citation type="submission" date="2016-02" db="EMBL/GenBank/DDBJ databases">
        <title>RNAseq analyses of the midgut from blood- or serum-fed Ixodes ricinus ticks.</title>
        <authorList>
            <person name="Perner J."/>
            <person name="Provaznik J."/>
            <person name="Schrenkova J."/>
            <person name="Urbanova V."/>
            <person name="Ribeiro J.M."/>
            <person name="Kopacek P."/>
        </authorList>
    </citation>
    <scope>NUCLEOTIDE SEQUENCE</scope>
    <source>
        <tissue evidence="3">Gut</tissue>
    </source>
</reference>
<evidence type="ECO:0000313" key="3">
    <source>
        <dbReference type="EMBL" id="JAP73831.1"/>
    </source>
</evidence>
<feature type="compositionally biased region" description="Basic residues" evidence="1">
    <location>
        <begin position="194"/>
        <end position="205"/>
    </location>
</feature>
<feature type="region of interest" description="Disordered" evidence="1">
    <location>
        <begin position="85"/>
        <end position="205"/>
    </location>
</feature>
<keyword evidence="2" id="KW-0472">Membrane</keyword>
<dbReference type="GO" id="GO:0003743">
    <property type="term" value="F:translation initiation factor activity"/>
    <property type="evidence" value="ECO:0007669"/>
    <property type="project" value="UniProtKB-KW"/>
</dbReference>
<feature type="transmembrane region" description="Helical" evidence="2">
    <location>
        <begin position="13"/>
        <end position="31"/>
    </location>
</feature>
<keyword evidence="2" id="KW-0812">Transmembrane</keyword>
<feature type="compositionally biased region" description="Basic and acidic residues" evidence="1">
    <location>
        <begin position="113"/>
        <end position="130"/>
    </location>
</feature>
<organism evidence="3">
    <name type="scientific">Ixodes ricinus</name>
    <name type="common">Common tick</name>
    <name type="synonym">Acarus ricinus</name>
    <dbReference type="NCBI Taxonomy" id="34613"/>
    <lineage>
        <taxon>Eukaryota</taxon>
        <taxon>Metazoa</taxon>
        <taxon>Ecdysozoa</taxon>
        <taxon>Arthropoda</taxon>
        <taxon>Chelicerata</taxon>
        <taxon>Arachnida</taxon>
        <taxon>Acari</taxon>
        <taxon>Parasitiformes</taxon>
        <taxon>Ixodida</taxon>
        <taxon>Ixodoidea</taxon>
        <taxon>Ixodidae</taxon>
        <taxon>Ixodinae</taxon>
        <taxon>Ixodes</taxon>
    </lineage>
</organism>
<feature type="compositionally biased region" description="Basic and acidic residues" evidence="1">
    <location>
        <begin position="85"/>
        <end position="99"/>
    </location>
</feature>
<accession>A0A131Y7D7</accession>
<proteinExistence type="evidence at transcript level"/>
<evidence type="ECO:0000256" key="1">
    <source>
        <dbReference type="SAM" id="MobiDB-lite"/>
    </source>
</evidence>
<evidence type="ECO:0000256" key="2">
    <source>
        <dbReference type="SAM" id="Phobius"/>
    </source>
</evidence>
<feature type="region of interest" description="Disordered" evidence="1">
    <location>
        <begin position="41"/>
        <end position="70"/>
    </location>
</feature>
<keyword evidence="3" id="KW-0648">Protein biosynthesis</keyword>
<feature type="compositionally biased region" description="Basic and acidic residues" evidence="1">
    <location>
        <begin position="154"/>
        <end position="169"/>
    </location>
</feature>
<name>A0A131Y7D7_IXORI</name>